<accession>A5ZQ13</accession>
<protein>
    <submittedName>
        <fullName evidence="2">Uncharacterized protein</fullName>
    </submittedName>
</protein>
<dbReference type="EMBL" id="AAVO02000003">
    <property type="protein sequence ID" value="EDM88177.1"/>
    <property type="molecule type" value="Genomic_DNA"/>
</dbReference>
<keyword evidence="1" id="KW-0472">Membrane</keyword>
<gene>
    <name evidence="2" type="ORF">RUMOBE_01083</name>
</gene>
<feature type="transmembrane region" description="Helical" evidence="1">
    <location>
        <begin position="69"/>
        <end position="88"/>
    </location>
</feature>
<comment type="caution">
    <text evidence="2">The sequence shown here is derived from an EMBL/GenBank/DDBJ whole genome shotgun (WGS) entry which is preliminary data.</text>
</comment>
<name>A5ZQ13_9FIRM</name>
<keyword evidence="1" id="KW-0812">Transmembrane</keyword>
<proteinExistence type="predicted"/>
<organism evidence="2 3">
    <name type="scientific">Blautia obeum ATCC 29174</name>
    <dbReference type="NCBI Taxonomy" id="411459"/>
    <lineage>
        <taxon>Bacteria</taxon>
        <taxon>Bacillati</taxon>
        <taxon>Bacillota</taxon>
        <taxon>Clostridia</taxon>
        <taxon>Lachnospirales</taxon>
        <taxon>Lachnospiraceae</taxon>
        <taxon>Blautia</taxon>
    </lineage>
</organism>
<dbReference type="Proteomes" id="UP000006002">
    <property type="component" value="Unassembled WGS sequence"/>
</dbReference>
<dbReference type="RefSeq" id="WP_005424415.1">
    <property type="nucleotide sequence ID" value="NZ_CP102265.1"/>
</dbReference>
<dbReference type="AlphaFoldDB" id="A5ZQ13"/>
<sequence>MMNFETFLLLLMIVSVLTGLVTEGIKKLLDEAKKPYRSNLLAGVVAVILSIAVDTGYMILTETLMNEKMAVILIALVLLSWLCAMVGYDKVIQAISQFKVHTSE</sequence>
<dbReference type="HOGENOM" id="CLU_2260106_0_0_9"/>
<evidence type="ECO:0000313" key="3">
    <source>
        <dbReference type="Proteomes" id="UP000006002"/>
    </source>
</evidence>
<evidence type="ECO:0000313" key="2">
    <source>
        <dbReference type="EMBL" id="EDM88177.1"/>
    </source>
</evidence>
<keyword evidence="1" id="KW-1133">Transmembrane helix</keyword>
<reference evidence="2 3" key="1">
    <citation type="submission" date="2007-03" db="EMBL/GenBank/DDBJ databases">
        <authorList>
            <person name="Fulton L."/>
            <person name="Clifton S."/>
            <person name="Fulton B."/>
            <person name="Xu J."/>
            <person name="Minx P."/>
            <person name="Pepin K.H."/>
            <person name="Johnson M."/>
            <person name="Thiruvilangam P."/>
            <person name="Bhonagiri V."/>
            <person name="Nash W.E."/>
            <person name="Mardis E.R."/>
            <person name="Wilson R.K."/>
        </authorList>
    </citation>
    <scope>NUCLEOTIDE SEQUENCE [LARGE SCALE GENOMIC DNA]</scope>
    <source>
        <strain evidence="2 3">ATCC 29174</strain>
    </source>
</reference>
<dbReference type="eggNOG" id="ENOG50332MW">
    <property type="taxonomic scope" value="Bacteria"/>
</dbReference>
<dbReference type="GeneID" id="79804312"/>
<feature type="transmembrane region" description="Helical" evidence="1">
    <location>
        <begin position="38"/>
        <end position="57"/>
    </location>
</feature>
<evidence type="ECO:0000256" key="1">
    <source>
        <dbReference type="SAM" id="Phobius"/>
    </source>
</evidence>
<reference evidence="2 3" key="2">
    <citation type="submission" date="2007-04" db="EMBL/GenBank/DDBJ databases">
        <title>Draft genome sequence of Ruminococcus obeum (ATCC 29174).</title>
        <authorList>
            <person name="Sudarsanam P."/>
            <person name="Ley R."/>
            <person name="Guruge J."/>
            <person name="Turnbaugh P.J."/>
            <person name="Mahowald M."/>
            <person name="Liep D."/>
            <person name="Gordon J."/>
        </authorList>
    </citation>
    <scope>NUCLEOTIDE SEQUENCE [LARGE SCALE GENOMIC DNA]</scope>
    <source>
        <strain evidence="2 3">ATCC 29174</strain>
    </source>
</reference>